<evidence type="ECO:0000313" key="3">
    <source>
        <dbReference type="Proteomes" id="UP000176952"/>
    </source>
</evidence>
<evidence type="ECO:0000313" key="2">
    <source>
        <dbReference type="EMBL" id="OGY85421.1"/>
    </source>
</evidence>
<dbReference type="EMBL" id="MHKD01000001">
    <property type="protein sequence ID" value="OGY85421.1"/>
    <property type="molecule type" value="Genomic_DNA"/>
</dbReference>
<dbReference type="InterPro" id="IPR001279">
    <property type="entry name" value="Metallo-B-lactamas"/>
</dbReference>
<dbReference type="GO" id="GO:0070290">
    <property type="term" value="F:N-acylphosphatidylethanolamine-specific phospholipase D activity"/>
    <property type="evidence" value="ECO:0007669"/>
    <property type="project" value="InterPro"/>
</dbReference>
<dbReference type="InterPro" id="IPR036866">
    <property type="entry name" value="RibonucZ/Hydroxyglut_hydro"/>
</dbReference>
<accession>A0A1G2B8C0</accession>
<name>A0A1G2B8C0_9BACT</name>
<dbReference type="PANTHER" id="PTHR15032:SF36">
    <property type="entry name" value="METALLO-BETA-LACTAMASE DOMAIN-CONTAINING PROTEIN"/>
    <property type="match status" value="1"/>
</dbReference>
<dbReference type="GO" id="GO:0005737">
    <property type="term" value="C:cytoplasm"/>
    <property type="evidence" value="ECO:0007669"/>
    <property type="project" value="TreeGrafter"/>
</dbReference>
<dbReference type="Pfam" id="PF12706">
    <property type="entry name" value="Lactamase_B_2"/>
    <property type="match status" value="1"/>
</dbReference>
<feature type="non-terminal residue" evidence="2">
    <location>
        <position position="243"/>
    </location>
</feature>
<dbReference type="PANTHER" id="PTHR15032">
    <property type="entry name" value="N-ACYL-PHOSPHATIDYLETHANOLAMINE-HYDROLYZING PHOSPHOLIPASE D"/>
    <property type="match status" value="1"/>
</dbReference>
<dbReference type="PIRSF" id="PIRSF038896">
    <property type="entry name" value="NAPE-PLD"/>
    <property type="match status" value="1"/>
</dbReference>
<dbReference type="SUPFAM" id="SSF56281">
    <property type="entry name" value="Metallo-hydrolase/oxidoreductase"/>
    <property type="match status" value="1"/>
</dbReference>
<proteinExistence type="predicted"/>
<dbReference type="InterPro" id="IPR024884">
    <property type="entry name" value="NAPE-PLD"/>
</dbReference>
<sequence length="243" mass="27896">MQVTYIGHATTLIELDGKHILTDPHFGNWLFLLPRQQYPGIRFHNLPKIDLALVSHAHYDHLHKRTLRKLHKVNPQMALRCARGIARIIKSTHITDVKSMYEDETDTVAGLKITAVRSKHFGGRLFLAGGFILGYTGFIIEGKEGTVYFPGDAAYSETYFTEIGQRFKIDIALLPIGAYKPRIYLRGKHMNPDDAIKAFQDLHARYMVPIHWGTFKLGLEFLHTPTRWLRELSQQYGVEDKVK</sequence>
<organism evidence="2 3">
    <name type="scientific">Candidatus Kerfeldbacteria bacterium RIFCSPHIGHO2_12_FULL_48_17</name>
    <dbReference type="NCBI Taxonomy" id="1798542"/>
    <lineage>
        <taxon>Bacteria</taxon>
        <taxon>Candidatus Kerfeldiibacteriota</taxon>
    </lineage>
</organism>
<dbReference type="AlphaFoldDB" id="A0A1G2B8C0"/>
<dbReference type="Proteomes" id="UP000176952">
    <property type="component" value="Unassembled WGS sequence"/>
</dbReference>
<reference evidence="2 3" key="1">
    <citation type="journal article" date="2016" name="Nat. Commun.">
        <title>Thousands of microbial genomes shed light on interconnected biogeochemical processes in an aquifer system.</title>
        <authorList>
            <person name="Anantharaman K."/>
            <person name="Brown C.T."/>
            <person name="Hug L.A."/>
            <person name="Sharon I."/>
            <person name="Castelle C.J."/>
            <person name="Probst A.J."/>
            <person name="Thomas B.C."/>
            <person name="Singh A."/>
            <person name="Wilkins M.J."/>
            <person name="Karaoz U."/>
            <person name="Brodie E.L."/>
            <person name="Williams K.H."/>
            <person name="Hubbard S.S."/>
            <person name="Banfield J.F."/>
        </authorList>
    </citation>
    <scope>NUCLEOTIDE SEQUENCE [LARGE SCALE GENOMIC DNA]</scope>
</reference>
<feature type="domain" description="Metallo-beta-lactamase" evidence="1">
    <location>
        <begin position="20"/>
        <end position="212"/>
    </location>
</feature>
<dbReference type="GO" id="GO:0008270">
    <property type="term" value="F:zinc ion binding"/>
    <property type="evidence" value="ECO:0007669"/>
    <property type="project" value="InterPro"/>
</dbReference>
<gene>
    <name evidence="2" type="ORF">A3F54_01880</name>
</gene>
<comment type="caution">
    <text evidence="2">The sequence shown here is derived from an EMBL/GenBank/DDBJ whole genome shotgun (WGS) entry which is preliminary data.</text>
</comment>
<protein>
    <recommendedName>
        <fullName evidence="1">Metallo-beta-lactamase domain-containing protein</fullName>
    </recommendedName>
</protein>
<evidence type="ECO:0000259" key="1">
    <source>
        <dbReference type="Pfam" id="PF12706"/>
    </source>
</evidence>
<dbReference type="Gene3D" id="3.60.15.10">
    <property type="entry name" value="Ribonuclease Z/Hydroxyacylglutathione hydrolase-like"/>
    <property type="match status" value="1"/>
</dbReference>